<dbReference type="AlphaFoldDB" id="A0A7W9EY27"/>
<evidence type="ECO:0000313" key="3">
    <source>
        <dbReference type="Proteomes" id="UP000535415"/>
    </source>
</evidence>
<dbReference type="InterPro" id="IPR036249">
    <property type="entry name" value="Thioredoxin-like_sf"/>
</dbReference>
<dbReference type="GO" id="GO:0016034">
    <property type="term" value="F:maleylacetoacetate isomerase activity"/>
    <property type="evidence" value="ECO:0007669"/>
    <property type="project" value="TreeGrafter"/>
</dbReference>
<dbReference type="PANTHER" id="PTHR42673:SF4">
    <property type="entry name" value="MALEYLACETOACETATE ISOMERASE"/>
    <property type="match status" value="1"/>
</dbReference>
<dbReference type="Gene3D" id="3.40.30.10">
    <property type="entry name" value="Glutaredoxin"/>
    <property type="match status" value="1"/>
</dbReference>
<gene>
    <name evidence="2" type="ORF">FHS72_000095</name>
</gene>
<accession>A0A7W9EY27</accession>
<dbReference type="GO" id="GO:0006559">
    <property type="term" value="P:L-phenylalanine catabolic process"/>
    <property type="evidence" value="ECO:0007669"/>
    <property type="project" value="TreeGrafter"/>
</dbReference>
<organism evidence="2 3">
    <name type="scientific">Yoonia ponticola</name>
    <dbReference type="NCBI Taxonomy" id="1524255"/>
    <lineage>
        <taxon>Bacteria</taxon>
        <taxon>Pseudomonadati</taxon>
        <taxon>Pseudomonadota</taxon>
        <taxon>Alphaproteobacteria</taxon>
        <taxon>Rhodobacterales</taxon>
        <taxon>Paracoccaceae</taxon>
        <taxon>Yoonia</taxon>
    </lineage>
</organism>
<dbReference type="EMBL" id="JACIJM010000001">
    <property type="protein sequence ID" value="MBB5720491.1"/>
    <property type="molecule type" value="Genomic_DNA"/>
</dbReference>
<dbReference type="SUPFAM" id="SSF52833">
    <property type="entry name" value="Thioredoxin-like"/>
    <property type="match status" value="1"/>
</dbReference>
<dbReference type="GO" id="GO:0004364">
    <property type="term" value="F:glutathione transferase activity"/>
    <property type="evidence" value="ECO:0007669"/>
    <property type="project" value="UniProtKB-EC"/>
</dbReference>
<dbReference type="SUPFAM" id="SSF47616">
    <property type="entry name" value="GST C-terminal domain-like"/>
    <property type="match status" value="1"/>
</dbReference>
<comment type="caution">
    <text evidence="2">The sequence shown here is derived from an EMBL/GenBank/DDBJ whole genome shotgun (WGS) entry which is preliminary data.</text>
</comment>
<dbReference type="RefSeq" id="WP_183523905.1">
    <property type="nucleotide sequence ID" value="NZ_JACIJM010000001.1"/>
</dbReference>
<dbReference type="CDD" id="cd03194">
    <property type="entry name" value="GST_C_3"/>
    <property type="match status" value="1"/>
</dbReference>
<dbReference type="Proteomes" id="UP000535415">
    <property type="component" value="Unassembled WGS sequence"/>
</dbReference>
<name>A0A7W9EY27_9RHOB</name>
<keyword evidence="2" id="KW-0808">Transferase</keyword>
<dbReference type="GO" id="GO:0006749">
    <property type="term" value="P:glutathione metabolic process"/>
    <property type="evidence" value="ECO:0007669"/>
    <property type="project" value="TreeGrafter"/>
</dbReference>
<dbReference type="Gene3D" id="1.20.1050.10">
    <property type="match status" value="1"/>
</dbReference>
<dbReference type="PANTHER" id="PTHR42673">
    <property type="entry name" value="MALEYLACETOACETATE ISOMERASE"/>
    <property type="match status" value="1"/>
</dbReference>
<evidence type="ECO:0000313" key="2">
    <source>
        <dbReference type="EMBL" id="MBB5720491.1"/>
    </source>
</evidence>
<proteinExistence type="predicted"/>
<reference evidence="2 3" key="1">
    <citation type="submission" date="2020-08" db="EMBL/GenBank/DDBJ databases">
        <title>Genomic Encyclopedia of Type Strains, Phase IV (KMG-IV): sequencing the most valuable type-strain genomes for metagenomic binning, comparative biology and taxonomic classification.</title>
        <authorList>
            <person name="Goeker M."/>
        </authorList>
    </citation>
    <scope>NUCLEOTIDE SEQUENCE [LARGE SCALE GENOMIC DNA]</scope>
    <source>
        <strain evidence="2 3">DSM 101064</strain>
    </source>
</reference>
<dbReference type="EC" id="2.5.1.18" evidence="2"/>
<evidence type="ECO:0000259" key="1">
    <source>
        <dbReference type="Pfam" id="PF13409"/>
    </source>
</evidence>
<keyword evidence="3" id="KW-1185">Reference proteome</keyword>
<dbReference type="InterPro" id="IPR004045">
    <property type="entry name" value="Glutathione_S-Trfase_N"/>
</dbReference>
<dbReference type="Pfam" id="PF13409">
    <property type="entry name" value="GST_N_2"/>
    <property type="match status" value="1"/>
</dbReference>
<protein>
    <submittedName>
        <fullName evidence="2">Glutathione S-transferase</fullName>
        <ecNumber evidence="2">2.5.1.18</ecNumber>
    </submittedName>
</protein>
<feature type="domain" description="GST N-terminal" evidence="1">
    <location>
        <begin position="12"/>
        <end position="78"/>
    </location>
</feature>
<dbReference type="InterPro" id="IPR036282">
    <property type="entry name" value="Glutathione-S-Trfase_C_sf"/>
</dbReference>
<sequence length="289" mass="31389">MTHELYIGDRTFSSWSLRGWLLLEKFGLPYKTTMVGLYAGTMAADMAHLVGAKTVPALVTPSGGLLTDSIAIAETLAEENPDAGLYPKNPAARAMARSLVAEMHGSFNALRGDCPHNMDHTLIGFTPSDAVMKDVTRISELWSLARDRFGADGPWLFGNYSAADAFYAPIANRFATYGIALGVTAQAYVDTHIADTANRQWRAMGQTVTYDPFPYDFGLAKAPWPVDIIPAKSAETGPSENKSCPYSGDPVTHYLVMDGRKFGFCNASCRDKTVADPAAWPKFMELVNG</sequence>